<evidence type="ECO:0000313" key="3">
    <source>
        <dbReference type="EMBL" id="CCG47415.1"/>
    </source>
</evidence>
<proteinExistence type="predicted"/>
<reference evidence="3 4" key="1">
    <citation type="journal article" date="2013" name="Environ. Microbiol.">
        <title>Chloride and organic osmolytes: a hybrid strategy to cope with elevated salinities by the moderately halophilic, chloride-dependent bacterium Halobacillus halophilus.</title>
        <authorList>
            <person name="Saum S.H."/>
            <person name="Pfeiffer F."/>
            <person name="Palm P."/>
            <person name="Rampp M."/>
            <person name="Schuster S.C."/>
            <person name="Muller V."/>
            <person name="Oesterhelt D."/>
        </authorList>
    </citation>
    <scope>NUCLEOTIDE SEQUENCE [LARGE SCALE GENOMIC DNA]</scope>
    <source>
        <strain evidence="4">ATCC 35676 / DSM 2266 / JCM 20832 / KCTC 3685 / LMG 17431 / NBRC 102448 / NCIMB 2269</strain>
    </source>
</reference>
<dbReference type="AlphaFoldDB" id="I0JTE3"/>
<name>I0JTE3_HALH3</name>
<protein>
    <recommendedName>
        <fullName evidence="2">DUF6680 domain-containing protein</fullName>
    </recommendedName>
</protein>
<dbReference type="STRING" id="866895.HBHAL_5079_A"/>
<organism evidence="3 4">
    <name type="scientific">Halobacillus halophilus (strain ATCC 35676 / DSM 2266 / JCM 20832 / KCTC 3685 / LMG 17431 / NBRC 102448 / NCIMB 2269)</name>
    <name type="common">Sporosarcina halophila</name>
    <dbReference type="NCBI Taxonomy" id="866895"/>
    <lineage>
        <taxon>Bacteria</taxon>
        <taxon>Bacillati</taxon>
        <taxon>Bacillota</taxon>
        <taxon>Bacilli</taxon>
        <taxon>Bacillales</taxon>
        <taxon>Bacillaceae</taxon>
        <taxon>Halobacillus</taxon>
    </lineage>
</organism>
<accession>I0JTE3</accession>
<dbReference type="InterPro" id="IPR046502">
    <property type="entry name" value="DUF6680"/>
</dbReference>
<keyword evidence="1" id="KW-1133">Transmembrane helix</keyword>
<gene>
    <name evidence="3" type="ORF">HBHAL_5079_A</name>
</gene>
<keyword evidence="4" id="KW-1185">Reference proteome</keyword>
<feature type="transmembrane region" description="Helical" evidence="1">
    <location>
        <begin position="6"/>
        <end position="24"/>
    </location>
</feature>
<dbReference type="RefSeq" id="WP_014645297.1">
    <property type="nucleotide sequence ID" value="NC_017668.1"/>
</dbReference>
<feature type="domain" description="DUF6680" evidence="2">
    <location>
        <begin position="4"/>
        <end position="109"/>
    </location>
</feature>
<sequence>MEWVTVFVSSLFSGVIGIIISNLYHKRSVKRKQKYDLLEQLMGNRFDLKGDKFSEALNKVFIVFNDSPEVLQSLKSFHESISSQHHESDITNQRLLELFKNMCDDLKIDTRILTDSFYLRAFNIRN</sequence>
<dbReference type="Pfam" id="PF20385">
    <property type="entry name" value="DUF6680"/>
    <property type="match status" value="1"/>
</dbReference>
<keyword evidence="1" id="KW-0472">Membrane</keyword>
<evidence type="ECO:0000313" key="4">
    <source>
        <dbReference type="Proteomes" id="UP000007397"/>
    </source>
</evidence>
<keyword evidence="1" id="KW-0812">Transmembrane</keyword>
<evidence type="ECO:0000256" key="1">
    <source>
        <dbReference type="SAM" id="Phobius"/>
    </source>
</evidence>
<dbReference type="KEGG" id="hhd:HBHAL_5079_A"/>
<dbReference type="Proteomes" id="UP000007397">
    <property type="component" value="Chromosome"/>
</dbReference>
<dbReference type="HOGENOM" id="CLU_1978427_0_0_9"/>
<evidence type="ECO:0000259" key="2">
    <source>
        <dbReference type="Pfam" id="PF20385"/>
    </source>
</evidence>
<dbReference type="EMBL" id="HE717023">
    <property type="protein sequence ID" value="CCG47415.1"/>
    <property type="molecule type" value="Genomic_DNA"/>
</dbReference>